<name>A0AAV9MHS3_9SOLN</name>
<evidence type="ECO:0000313" key="3">
    <source>
        <dbReference type="Proteomes" id="UP001311915"/>
    </source>
</evidence>
<feature type="domain" description="Retrotransposon gag" evidence="1">
    <location>
        <begin position="74"/>
        <end position="161"/>
    </location>
</feature>
<protein>
    <recommendedName>
        <fullName evidence="1">Retrotransposon gag domain-containing protein</fullName>
    </recommendedName>
</protein>
<reference evidence="2 3" key="1">
    <citation type="submission" date="2023-10" db="EMBL/GenBank/DDBJ databases">
        <title>Genome-Wide Identification Analysis in wild type Solanum Pinnatisectum Reveals Some Genes Defensing Phytophthora Infestans.</title>
        <authorList>
            <person name="Sun C."/>
        </authorList>
    </citation>
    <scope>NUCLEOTIDE SEQUENCE [LARGE SCALE GENOMIC DNA]</scope>
    <source>
        <strain evidence="2">LQN</strain>
        <tissue evidence="2">Leaf</tissue>
    </source>
</reference>
<dbReference type="InterPro" id="IPR005162">
    <property type="entry name" value="Retrotrans_gag_dom"/>
</dbReference>
<evidence type="ECO:0000313" key="2">
    <source>
        <dbReference type="EMBL" id="KAK4737484.1"/>
    </source>
</evidence>
<dbReference type="PANTHER" id="PTHR33223">
    <property type="entry name" value="CCHC-TYPE DOMAIN-CONTAINING PROTEIN"/>
    <property type="match status" value="1"/>
</dbReference>
<accession>A0AAV9MHS3</accession>
<organism evidence="2 3">
    <name type="scientific">Solanum pinnatisectum</name>
    <name type="common">tansyleaf nightshade</name>
    <dbReference type="NCBI Taxonomy" id="50273"/>
    <lineage>
        <taxon>Eukaryota</taxon>
        <taxon>Viridiplantae</taxon>
        <taxon>Streptophyta</taxon>
        <taxon>Embryophyta</taxon>
        <taxon>Tracheophyta</taxon>
        <taxon>Spermatophyta</taxon>
        <taxon>Magnoliopsida</taxon>
        <taxon>eudicotyledons</taxon>
        <taxon>Gunneridae</taxon>
        <taxon>Pentapetalae</taxon>
        <taxon>asterids</taxon>
        <taxon>lamiids</taxon>
        <taxon>Solanales</taxon>
        <taxon>Solanaceae</taxon>
        <taxon>Solanoideae</taxon>
        <taxon>Solaneae</taxon>
        <taxon>Solanum</taxon>
    </lineage>
</organism>
<evidence type="ECO:0000259" key="1">
    <source>
        <dbReference type="Pfam" id="PF03732"/>
    </source>
</evidence>
<dbReference type="PANTHER" id="PTHR33223:SF8">
    <property type="entry name" value="OS04G0172440 PROTEIN"/>
    <property type="match status" value="1"/>
</dbReference>
<proteinExistence type="predicted"/>
<keyword evidence="3" id="KW-1185">Reference proteome</keyword>
<gene>
    <name evidence="2" type="ORF">R3W88_001181</name>
</gene>
<sequence length="170" mass="20651">MREFREEVRNMRISKRGEKLEYEDLCVHPDIDLPDGYKPPKFEMFDCTGNPRNHLRSYYDKLVGVGRNEAIRMKLFIRSLTGDALTWYIEEDLKIWRNWSNMAEDFMERFRFNIEIVPDRSYLEMLKKKITETFREYAIHWRSEAAKVRPLVDENEMKDIFIKAQDSMYC</sequence>
<dbReference type="AlphaFoldDB" id="A0AAV9MHS3"/>
<dbReference type="Pfam" id="PF03732">
    <property type="entry name" value="Retrotrans_gag"/>
    <property type="match status" value="1"/>
</dbReference>
<dbReference type="EMBL" id="JAWPEI010000001">
    <property type="protein sequence ID" value="KAK4737484.1"/>
    <property type="molecule type" value="Genomic_DNA"/>
</dbReference>
<dbReference type="Proteomes" id="UP001311915">
    <property type="component" value="Unassembled WGS sequence"/>
</dbReference>
<comment type="caution">
    <text evidence="2">The sequence shown here is derived from an EMBL/GenBank/DDBJ whole genome shotgun (WGS) entry which is preliminary data.</text>
</comment>